<evidence type="ECO:0000256" key="4">
    <source>
        <dbReference type="PROSITE-ProRule" id="PRU00335"/>
    </source>
</evidence>
<dbReference type="PRINTS" id="PR00455">
    <property type="entry name" value="HTHTETR"/>
</dbReference>
<evidence type="ECO:0000256" key="3">
    <source>
        <dbReference type="ARBA" id="ARBA00023163"/>
    </source>
</evidence>
<evidence type="ECO:0000313" key="6">
    <source>
        <dbReference type="EMBL" id="CRX37560.1"/>
    </source>
</evidence>
<reference evidence="7" key="1">
    <citation type="submission" date="2015-06" db="EMBL/GenBank/DDBJ databases">
        <authorList>
            <person name="Bertelli C."/>
        </authorList>
    </citation>
    <scope>NUCLEOTIDE SEQUENCE [LARGE SCALE GENOMIC DNA]</scope>
    <source>
        <strain evidence="7">CRIB-30</strain>
    </source>
</reference>
<name>A0A0H5E2Y3_9BACT</name>
<keyword evidence="1" id="KW-0805">Transcription regulation</keyword>
<keyword evidence="2 4" id="KW-0238">DNA-binding</keyword>
<proteinExistence type="predicted"/>
<feature type="domain" description="HTH tetR-type" evidence="5">
    <location>
        <begin position="18"/>
        <end position="78"/>
    </location>
</feature>
<dbReference type="PROSITE" id="PS50977">
    <property type="entry name" value="HTH_TETR_2"/>
    <property type="match status" value="1"/>
</dbReference>
<dbReference type="Pfam" id="PF00440">
    <property type="entry name" value="TetR_N"/>
    <property type="match status" value="1"/>
</dbReference>
<evidence type="ECO:0000259" key="5">
    <source>
        <dbReference type="PROSITE" id="PS50977"/>
    </source>
</evidence>
<dbReference type="RefSeq" id="WP_098037421.1">
    <property type="nucleotide sequence ID" value="NZ_CWGJ01000002.1"/>
</dbReference>
<dbReference type="PANTHER" id="PTHR30055">
    <property type="entry name" value="HTH-TYPE TRANSCRIPTIONAL REGULATOR RUTR"/>
    <property type="match status" value="1"/>
</dbReference>
<protein>
    <submittedName>
        <fullName evidence="6">Transcriptional regulator, TetR family</fullName>
    </submittedName>
</protein>
<dbReference type="Proteomes" id="UP000220251">
    <property type="component" value="Unassembled WGS sequence"/>
</dbReference>
<dbReference type="GO" id="GO:0003700">
    <property type="term" value="F:DNA-binding transcription factor activity"/>
    <property type="evidence" value="ECO:0007669"/>
    <property type="project" value="TreeGrafter"/>
</dbReference>
<sequence length="206" mass="23793">MEIKKRAYDSSLRKASAEMTKERILKSAKDLFVRKGFEKVTIEEIAEAAMVSTPTIYAVYQSKRGVLLALIDDALSPEKYDEIFWHGSKEKSPVMRLEAMAKLCRELYDAEKERVALVHGAAGIDPVFKDLEYEREQRRYVRQEAVINEIAEIGALKNGLTVEMARDIMWAYTGRDLFRKFVVERGWSLDQYEKWLGAFLISELLD</sequence>
<dbReference type="EMBL" id="CWGJ01000002">
    <property type="protein sequence ID" value="CRX37560.1"/>
    <property type="molecule type" value="Genomic_DNA"/>
</dbReference>
<keyword evidence="3" id="KW-0804">Transcription</keyword>
<dbReference type="PANTHER" id="PTHR30055:SF234">
    <property type="entry name" value="HTH-TYPE TRANSCRIPTIONAL REGULATOR BETI"/>
    <property type="match status" value="1"/>
</dbReference>
<gene>
    <name evidence="6" type="ORF">ELAC_0199</name>
</gene>
<dbReference type="InterPro" id="IPR009057">
    <property type="entry name" value="Homeodomain-like_sf"/>
</dbReference>
<dbReference type="SUPFAM" id="SSF46689">
    <property type="entry name" value="Homeodomain-like"/>
    <property type="match status" value="1"/>
</dbReference>
<accession>A0A0H5E2Y3</accession>
<dbReference type="GO" id="GO:0000976">
    <property type="term" value="F:transcription cis-regulatory region binding"/>
    <property type="evidence" value="ECO:0007669"/>
    <property type="project" value="TreeGrafter"/>
</dbReference>
<dbReference type="Gene3D" id="1.10.357.10">
    <property type="entry name" value="Tetracycline Repressor, domain 2"/>
    <property type="match status" value="1"/>
</dbReference>
<dbReference type="OrthoDB" id="9802802at2"/>
<dbReference type="InterPro" id="IPR001647">
    <property type="entry name" value="HTH_TetR"/>
</dbReference>
<feature type="DNA-binding region" description="H-T-H motif" evidence="4">
    <location>
        <begin position="41"/>
        <end position="60"/>
    </location>
</feature>
<dbReference type="AlphaFoldDB" id="A0A0H5E2Y3"/>
<keyword evidence="7" id="KW-1185">Reference proteome</keyword>
<evidence type="ECO:0000313" key="7">
    <source>
        <dbReference type="Proteomes" id="UP000220251"/>
    </source>
</evidence>
<dbReference type="InterPro" id="IPR050109">
    <property type="entry name" value="HTH-type_TetR-like_transc_reg"/>
</dbReference>
<evidence type="ECO:0000256" key="1">
    <source>
        <dbReference type="ARBA" id="ARBA00023015"/>
    </source>
</evidence>
<organism evidence="6 7">
    <name type="scientific">Estrella lausannensis</name>
    <dbReference type="NCBI Taxonomy" id="483423"/>
    <lineage>
        <taxon>Bacteria</taxon>
        <taxon>Pseudomonadati</taxon>
        <taxon>Chlamydiota</taxon>
        <taxon>Chlamydiia</taxon>
        <taxon>Parachlamydiales</taxon>
        <taxon>Candidatus Criblamydiaceae</taxon>
        <taxon>Estrella</taxon>
    </lineage>
</organism>
<evidence type="ECO:0000256" key="2">
    <source>
        <dbReference type="ARBA" id="ARBA00023125"/>
    </source>
</evidence>